<dbReference type="AlphaFoldDB" id="A0A8R1DF63"/>
<name>A0A8R1DF63_CAEJA</name>
<evidence type="ECO:0000313" key="2">
    <source>
        <dbReference type="EnsemblMetazoa" id="CJA01017.1"/>
    </source>
</evidence>
<evidence type="ECO:0000256" key="1">
    <source>
        <dbReference type="SAM" id="MobiDB-lite"/>
    </source>
</evidence>
<feature type="region of interest" description="Disordered" evidence="1">
    <location>
        <begin position="850"/>
        <end position="870"/>
    </location>
</feature>
<feature type="compositionally biased region" description="Low complexity" evidence="1">
    <location>
        <begin position="404"/>
        <end position="413"/>
    </location>
</feature>
<feature type="region of interest" description="Disordered" evidence="1">
    <location>
        <begin position="320"/>
        <end position="352"/>
    </location>
</feature>
<reference evidence="2" key="2">
    <citation type="submission" date="2022-06" db="UniProtKB">
        <authorList>
            <consortium name="EnsemblMetazoa"/>
        </authorList>
    </citation>
    <scope>IDENTIFICATION</scope>
    <source>
        <strain evidence="2">DF5081</strain>
    </source>
</reference>
<feature type="compositionally biased region" description="Polar residues" evidence="1">
    <location>
        <begin position="500"/>
        <end position="512"/>
    </location>
</feature>
<organism evidence="2 3">
    <name type="scientific">Caenorhabditis japonica</name>
    <dbReference type="NCBI Taxonomy" id="281687"/>
    <lineage>
        <taxon>Eukaryota</taxon>
        <taxon>Metazoa</taxon>
        <taxon>Ecdysozoa</taxon>
        <taxon>Nematoda</taxon>
        <taxon>Chromadorea</taxon>
        <taxon>Rhabditida</taxon>
        <taxon>Rhabditina</taxon>
        <taxon>Rhabditomorpha</taxon>
        <taxon>Rhabditoidea</taxon>
        <taxon>Rhabditidae</taxon>
        <taxon>Peloderinae</taxon>
        <taxon>Caenorhabditis</taxon>
    </lineage>
</organism>
<evidence type="ECO:0000313" key="3">
    <source>
        <dbReference type="Proteomes" id="UP000005237"/>
    </source>
</evidence>
<sequence length="919" mass="104725">MSSPNGDSAGTPQRKSMRTRHKKSLGDDFIDPTAVSRVERFSTNKRKGISHSPAPSQELQGTSVPSGSSVSKLEGTVIKEEIEKESYSKEPEGPRRSNRQLRPSMKIKIVEEEALIAQMELKQEKSVSPIELKPEVKTDVFRPFPYDLTTDPYLIARCEPKITVHQKLRHPPNYVFEKRPRPINRLPSKQYNTTFADMESALDKGVITVDEERRLNEEADERVAAIRAASVQKILAKRSLGKVSTGSQKAAQNEEISRYVASTKNPVLVASPCEFPDEDVSQQIFERPAPRQIQSHQMTEEEQRIFAYAKKIAAQEAAQPITSPPLQPEQALKINSDRNDDTNVKPRSVAETETMRQGYELVRLEDQKPRQLLVRTRNPFPGLQYEPLPEPPKKKKKSEETNNLPPLLQQRLPGPGGFRTVTVMPHSMHYDADGNPAGPSTESTATQRTIKYKIVTNTTGGQSRPQVHRIPTAVVAKGPDGKPLPPRRLVVMNPAAFKQKIQQPKIDQSPTTEVERDKYSVSPSSPGQSNNSNIVSVKFIKDKNAYKTAFATGAKNLHPHQPQVVLEEERMVEVKQEVVEVKGEPPEEFDGAPILQQEIISEEPRTNQLPLDPNFAVRRVLIFRQKETPLETIDVEPLEDLNECERSPSPDRFYLGAEEPMKDFDEDQYRYNRYSVKVVKEFSAKLLRPFGKRPPGMAHKKLEPGAPGMSSVLVADLDVQKYEIELAKEKEEEKKVKEEKDKFFTRESLRQQQARAARLNVNEMRIWQYMQTERFRELYKPHGKLGPFEEMTMDSDGMASFHESLSKRNPELFNDLLRIVTIKKQDKCNQAQLYPVRSYNRLHTPRASGPIRLERSLAEDRSKKPVPPQGPPNLVKVIWKGVTGKVPEWIPCHLCRELMRLCMRKSNYRGELREYPAYR</sequence>
<feature type="compositionally biased region" description="Basic and acidic residues" evidence="1">
    <location>
        <begin position="335"/>
        <end position="352"/>
    </location>
</feature>
<dbReference type="EnsemblMetazoa" id="CJA01017.1">
    <property type="protein sequence ID" value="CJA01017.1"/>
    <property type="gene ID" value="WBGene00120221"/>
</dbReference>
<protein>
    <submittedName>
        <fullName evidence="2">Uncharacterized protein</fullName>
    </submittedName>
</protein>
<dbReference type="Proteomes" id="UP000005237">
    <property type="component" value="Unassembled WGS sequence"/>
</dbReference>
<feature type="compositionally biased region" description="Low complexity" evidence="1">
    <location>
        <begin position="520"/>
        <end position="532"/>
    </location>
</feature>
<feature type="region of interest" description="Disordered" evidence="1">
    <location>
        <begin position="499"/>
        <end position="532"/>
    </location>
</feature>
<keyword evidence="3" id="KW-1185">Reference proteome</keyword>
<feature type="region of interest" description="Disordered" evidence="1">
    <location>
        <begin position="370"/>
        <end position="416"/>
    </location>
</feature>
<feature type="compositionally biased region" description="Basic and acidic residues" evidence="1">
    <location>
        <begin position="77"/>
        <end position="95"/>
    </location>
</feature>
<accession>A0A8R1DF63</accession>
<proteinExistence type="predicted"/>
<feature type="compositionally biased region" description="Polar residues" evidence="1">
    <location>
        <begin position="53"/>
        <end position="71"/>
    </location>
</feature>
<feature type="region of interest" description="Disordered" evidence="1">
    <location>
        <begin position="1"/>
        <end position="102"/>
    </location>
</feature>
<reference evidence="3" key="1">
    <citation type="submission" date="2010-08" db="EMBL/GenBank/DDBJ databases">
        <authorList>
            <consortium name="Caenorhabditis japonica Sequencing Consortium"/>
            <person name="Wilson R.K."/>
        </authorList>
    </citation>
    <scope>NUCLEOTIDE SEQUENCE [LARGE SCALE GENOMIC DNA]</scope>
    <source>
        <strain evidence="3">DF5081</strain>
    </source>
</reference>
<feature type="compositionally biased region" description="Polar residues" evidence="1">
    <location>
        <begin position="1"/>
        <end position="14"/>
    </location>
</feature>
<feature type="compositionally biased region" description="Basic and acidic residues" evidence="1">
    <location>
        <begin position="852"/>
        <end position="863"/>
    </location>
</feature>